<protein>
    <submittedName>
        <fullName evidence="2">Uncharacterized protein</fullName>
    </submittedName>
</protein>
<feature type="region of interest" description="Disordered" evidence="1">
    <location>
        <begin position="1"/>
        <end position="40"/>
    </location>
</feature>
<evidence type="ECO:0000256" key="1">
    <source>
        <dbReference type="SAM" id="MobiDB-lite"/>
    </source>
</evidence>
<sequence>MLWEALERDSTTTLDNSDQGTVTPSAFQGQEQHSDLDEVQKQSVMDCKQSMERLEASIHKLAQLVSTLPEWLQGTMTDDTAEVAVEKEIEEEEGKQHGLEMTLIEDEPLKGNSSLLLQPQWPLSHKWEFGELVLRKVTFQECGDATMQIVEEGNWWKKQQENFLAIFMLIAENCKRKNKGVSFFLI</sequence>
<evidence type="ECO:0000313" key="2">
    <source>
        <dbReference type="EMBL" id="KAL3509996.1"/>
    </source>
</evidence>
<dbReference type="AlphaFoldDB" id="A0ABD2YTU2"/>
<gene>
    <name evidence="2" type="ORF">ACH5RR_029397</name>
</gene>
<evidence type="ECO:0000313" key="3">
    <source>
        <dbReference type="Proteomes" id="UP001630127"/>
    </source>
</evidence>
<organism evidence="2 3">
    <name type="scientific">Cinchona calisaya</name>
    <dbReference type="NCBI Taxonomy" id="153742"/>
    <lineage>
        <taxon>Eukaryota</taxon>
        <taxon>Viridiplantae</taxon>
        <taxon>Streptophyta</taxon>
        <taxon>Embryophyta</taxon>
        <taxon>Tracheophyta</taxon>
        <taxon>Spermatophyta</taxon>
        <taxon>Magnoliopsida</taxon>
        <taxon>eudicotyledons</taxon>
        <taxon>Gunneridae</taxon>
        <taxon>Pentapetalae</taxon>
        <taxon>asterids</taxon>
        <taxon>lamiids</taxon>
        <taxon>Gentianales</taxon>
        <taxon>Rubiaceae</taxon>
        <taxon>Cinchonoideae</taxon>
        <taxon>Cinchoneae</taxon>
        <taxon>Cinchona</taxon>
    </lineage>
</organism>
<dbReference type="EMBL" id="JBJUIK010000012">
    <property type="protein sequence ID" value="KAL3509996.1"/>
    <property type="molecule type" value="Genomic_DNA"/>
</dbReference>
<feature type="compositionally biased region" description="Basic and acidic residues" evidence="1">
    <location>
        <begin position="1"/>
        <end position="10"/>
    </location>
</feature>
<feature type="compositionally biased region" description="Polar residues" evidence="1">
    <location>
        <begin position="11"/>
        <end position="31"/>
    </location>
</feature>
<proteinExistence type="predicted"/>
<accession>A0ABD2YTU2</accession>
<keyword evidence="3" id="KW-1185">Reference proteome</keyword>
<dbReference type="Proteomes" id="UP001630127">
    <property type="component" value="Unassembled WGS sequence"/>
</dbReference>
<comment type="caution">
    <text evidence="2">The sequence shown here is derived from an EMBL/GenBank/DDBJ whole genome shotgun (WGS) entry which is preliminary data.</text>
</comment>
<reference evidence="2 3" key="1">
    <citation type="submission" date="2024-11" db="EMBL/GenBank/DDBJ databases">
        <title>A near-complete genome assembly of Cinchona calisaya.</title>
        <authorList>
            <person name="Lian D.C."/>
            <person name="Zhao X.W."/>
            <person name="Wei L."/>
        </authorList>
    </citation>
    <scope>NUCLEOTIDE SEQUENCE [LARGE SCALE GENOMIC DNA]</scope>
    <source>
        <tissue evidence="2">Nenye</tissue>
    </source>
</reference>
<name>A0ABD2YTU2_9GENT</name>